<reference evidence="1 2" key="1">
    <citation type="journal article" date="2024" name="G3 (Bethesda)">
        <title>Genome assembly of Hibiscus sabdariffa L. provides insights into metabolisms of medicinal natural products.</title>
        <authorList>
            <person name="Kim T."/>
        </authorList>
    </citation>
    <scope>NUCLEOTIDE SEQUENCE [LARGE SCALE GENOMIC DNA]</scope>
    <source>
        <strain evidence="1">TK-2024</strain>
        <tissue evidence="1">Old leaves</tissue>
    </source>
</reference>
<dbReference type="Proteomes" id="UP001396334">
    <property type="component" value="Unassembled WGS sequence"/>
</dbReference>
<evidence type="ECO:0000313" key="1">
    <source>
        <dbReference type="EMBL" id="KAK8990682.1"/>
    </source>
</evidence>
<gene>
    <name evidence="1" type="ORF">V6N11_028647</name>
</gene>
<evidence type="ECO:0000313" key="2">
    <source>
        <dbReference type="Proteomes" id="UP001396334"/>
    </source>
</evidence>
<accession>A0ABR2PQF3</accession>
<protein>
    <submittedName>
        <fullName evidence="1">Uncharacterized protein</fullName>
    </submittedName>
</protein>
<organism evidence="1 2">
    <name type="scientific">Hibiscus sabdariffa</name>
    <name type="common">roselle</name>
    <dbReference type="NCBI Taxonomy" id="183260"/>
    <lineage>
        <taxon>Eukaryota</taxon>
        <taxon>Viridiplantae</taxon>
        <taxon>Streptophyta</taxon>
        <taxon>Embryophyta</taxon>
        <taxon>Tracheophyta</taxon>
        <taxon>Spermatophyta</taxon>
        <taxon>Magnoliopsida</taxon>
        <taxon>eudicotyledons</taxon>
        <taxon>Gunneridae</taxon>
        <taxon>Pentapetalae</taxon>
        <taxon>rosids</taxon>
        <taxon>malvids</taxon>
        <taxon>Malvales</taxon>
        <taxon>Malvaceae</taxon>
        <taxon>Malvoideae</taxon>
        <taxon>Hibiscus</taxon>
    </lineage>
</organism>
<proteinExistence type="predicted"/>
<keyword evidence="2" id="KW-1185">Reference proteome</keyword>
<name>A0ABR2PQF3_9ROSI</name>
<comment type="caution">
    <text evidence="1">The sequence shown here is derived from an EMBL/GenBank/DDBJ whole genome shotgun (WGS) entry which is preliminary data.</text>
</comment>
<sequence length="125" mass="13668">MKGIDSDGEEVEDSMRVGSGLGQWVKGQLSRNPSVASMNCRRSDLRLLLGVMGAPLALVHVSPTDPLLLLSIKGTPIVNPLSLPNSLAYSTASFPQKNENQNNFCISFFWKKVKVLLEFKLPVIV</sequence>
<dbReference type="EMBL" id="JBBPBN010000053">
    <property type="protein sequence ID" value="KAK8990682.1"/>
    <property type="molecule type" value="Genomic_DNA"/>
</dbReference>